<keyword evidence="3" id="KW-1185">Reference proteome</keyword>
<protein>
    <submittedName>
        <fullName evidence="2">Uncharacterized protein</fullName>
    </submittedName>
</protein>
<dbReference type="AlphaFoldDB" id="A0A5P2G2H3"/>
<evidence type="ECO:0000313" key="3">
    <source>
        <dbReference type="Proteomes" id="UP000292424"/>
    </source>
</evidence>
<keyword evidence="1" id="KW-0812">Transmembrane</keyword>
<dbReference type="Proteomes" id="UP000292424">
    <property type="component" value="Chromosome"/>
</dbReference>
<dbReference type="EMBL" id="CP044016">
    <property type="protein sequence ID" value="QES88918.1"/>
    <property type="molecule type" value="Genomic_DNA"/>
</dbReference>
<feature type="transmembrane region" description="Helical" evidence="1">
    <location>
        <begin position="12"/>
        <end position="30"/>
    </location>
</feature>
<dbReference type="RefSeq" id="WP_131329866.1">
    <property type="nucleotide sequence ID" value="NZ_CP044016.1"/>
</dbReference>
<evidence type="ECO:0000313" key="2">
    <source>
        <dbReference type="EMBL" id="QES88918.1"/>
    </source>
</evidence>
<keyword evidence="1" id="KW-0472">Membrane</keyword>
<keyword evidence="1" id="KW-1133">Transmembrane helix</keyword>
<dbReference type="KEGG" id="arac:E0W69_009695"/>
<proteinExistence type="predicted"/>
<name>A0A5P2G2H3_9BACT</name>
<gene>
    <name evidence="2" type="ORF">E0W69_009695</name>
</gene>
<sequence length="178" mass="19833">MLEQISWSEYWTMVATTTAVYYAGIGVLFYRKKIIAAFNRTPQQNKADTSDNAQLNVMGSILSEPTIADTQSSDKEIVEDEKEEVAMEETPENIRTLDKTTQTGDLINEALSGLGVNTNSQELITTLSAIIQNQNSDGSLRPFRNTLDWHIHQSALDSCGISLEKEDLDAIWKEAESN</sequence>
<organism evidence="2 3">
    <name type="scientific">Rhizosphaericola mali</name>
    <dbReference type="NCBI Taxonomy" id="2545455"/>
    <lineage>
        <taxon>Bacteria</taxon>
        <taxon>Pseudomonadati</taxon>
        <taxon>Bacteroidota</taxon>
        <taxon>Chitinophagia</taxon>
        <taxon>Chitinophagales</taxon>
        <taxon>Chitinophagaceae</taxon>
        <taxon>Rhizosphaericola</taxon>
    </lineage>
</organism>
<reference evidence="2 3" key="1">
    <citation type="submission" date="2019-09" db="EMBL/GenBank/DDBJ databases">
        <title>Complete genome sequence of Arachidicoccus sp. B3-10 isolated from apple orchard soil.</title>
        <authorList>
            <person name="Kim H.S."/>
            <person name="Han K.-I."/>
            <person name="Suh M.K."/>
            <person name="Lee K.C."/>
            <person name="Eom M.K."/>
            <person name="Kim J.-S."/>
            <person name="Kang S.W."/>
            <person name="Sin Y."/>
            <person name="Lee J.-S."/>
        </authorList>
    </citation>
    <scope>NUCLEOTIDE SEQUENCE [LARGE SCALE GENOMIC DNA]</scope>
    <source>
        <strain evidence="2 3">B3-10</strain>
    </source>
</reference>
<accession>A0A5P2G2H3</accession>
<evidence type="ECO:0000256" key="1">
    <source>
        <dbReference type="SAM" id="Phobius"/>
    </source>
</evidence>